<dbReference type="CDD" id="cd00475">
    <property type="entry name" value="Cis_IPPS"/>
    <property type="match status" value="1"/>
</dbReference>
<dbReference type="GO" id="GO:0045547">
    <property type="term" value="F:ditrans,polycis-polyprenyl diphosphate synthase [(2E,6E)-farnesyl diphosphate specific] activity"/>
    <property type="evidence" value="ECO:0007669"/>
    <property type="project" value="TreeGrafter"/>
</dbReference>
<comment type="catalytic activity">
    <reaction evidence="2">
        <text>geranylgeranyl diphosphate + 7 isopentenyl diphosphate = tri-trans,hepta-cis-undecaprenyl diphosphate + 7 diphosphate</text>
        <dbReference type="Rhea" id="RHEA:27622"/>
        <dbReference type="ChEBI" id="CHEBI:33019"/>
        <dbReference type="ChEBI" id="CHEBI:57533"/>
        <dbReference type="ChEBI" id="CHEBI:60388"/>
        <dbReference type="ChEBI" id="CHEBI:128769"/>
        <dbReference type="EC" id="2.5.1.89"/>
    </reaction>
</comment>
<proteinExistence type="inferred from homology"/>
<dbReference type="GO" id="GO:0000287">
    <property type="term" value="F:magnesium ion binding"/>
    <property type="evidence" value="ECO:0007669"/>
    <property type="project" value="UniProtKB-UniRule"/>
</dbReference>
<sequence>MLKRKSNSRTFLHSTDCVPQHIAFIMDGNRRYAQRKGKEATWGHTVGVSAVENLLHWTYLAKIKHITIYAFSTENFKRDPAEVERIFDLLEKMLYKLSTDEKILSKKIKIRMIGETDNLPEKTLKAFKDLEEKTAGNDKMYLNVALAYGGRNDITQAFEKIAEDVVDLNNSKNLNETNNSNKTKEMKENFLSDDEISKYLFPFSDEVVPGVDFLIRTGDEHRTSNFLPWQANGNNAIVCYYNKFWPEFTFKDLFYVLRIYRRMEEERARDEARRLKKVEAFLAAQND</sequence>
<dbReference type="AlphaFoldDB" id="A0AA96ZTN4"/>
<dbReference type="InterPro" id="IPR036424">
    <property type="entry name" value="UPP_synth-like_sf"/>
</dbReference>
<dbReference type="InterPro" id="IPR001441">
    <property type="entry name" value="UPP_synth-like"/>
</dbReference>
<dbReference type="EMBL" id="CP131059">
    <property type="protein sequence ID" value="WNY22852.1"/>
    <property type="molecule type" value="Genomic_DNA"/>
</dbReference>
<evidence type="ECO:0000256" key="2">
    <source>
        <dbReference type="HAMAP-Rule" id="MF_01139"/>
    </source>
</evidence>
<evidence type="ECO:0000256" key="1">
    <source>
        <dbReference type="ARBA" id="ARBA00022679"/>
    </source>
</evidence>
<feature type="binding site" evidence="2">
    <location>
        <begin position="72"/>
        <end position="74"/>
    </location>
    <ligand>
        <name>substrate</name>
    </ligand>
</feature>
<feature type="active site" description="Proton acceptor" evidence="2">
    <location>
        <position position="75"/>
    </location>
</feature>
<gene>
    <name evidence="3" type="primary">uppS_1</name>
    <name evidence="2" type="synonym">uppS</name>
    <name evidence="3" type="ORF">MmiHf6_01370</name>
</gene>
<dbReference type="GeneID" id="85194571"/>
<dbReference type="EC" id="2.5.1.89" evidence="2"/>
<feature type="binding site" evidence="2">
    <location>
        <position position="76"/>
    </location>
    <ligand>
        <name>substrate</name>
    </ligand>
</feature>
<keyword evidence="2" id="KW-0460">Magnesium</keyword>
<keyword evidence="2" id="KW-0479">Metal-binding</keyword>
<organism evidence="3 4">
    <name type="scientific">Methanimicrococcus hongohii</name>
    <dbReference type="NCBI Taxonomy" id="3028295"/>
    <lineage>
        <taxon>Archaea</taxon>
        <taxon>Methanobacteriati</taxon>
        <taxon>Methanobacteriota</taxon>
        <taxon>Stenosarchaea group</taxon>
        <taxon>Methanomicrobia</taxon>
        <taxon>Methanosarcinales</taxon>
        <taxon>Methanosarcinaceae</taxon>
        <taxon>Methanimicrococcus</taxon>
    </lineage>
</organism>
<comment type="cofactor">
    <cofactor evidence="2">
        <name>Mg(2+)</name>
        <dbReference type="ChEBI" id="CHEBI:18420"/>
    </cofactor>
    <text evidence="2">Binds 2 magnesium ions per subunit.</text>
</comment>
<dbReference type="GO" id="GO:0016094">
    <property type="term" value="P:polyprenol biosynthetic process"/>
    <property type="evidence" value="ECO:0007669"/>
    <property type="project" value="TreeGrafter"/>
</dbReference>
<feature type="binding site" evidence="2">
    <location>
        <begin position="28"/>
        <end position="31"/>
    </location>
    <ligand>
        <name>substrate</name>
    </ligand>
</feature>
<feature type="binding site" evidence="2">
    <location>
        <begin position="222"/>
        <end position="224"/>
    </location>
    <ligand>
        <name>substrate</name>
    </ligand>
</feature>
<dbReference type="Pfam" id="PF01255">
    <property type="entry name" value="Prenyltransf"/>
    <property type="match status" value="1"/>
</dbReference>
<evidence type="ECO:0000313" key="3">
    <source>
        <dbReference type="EMBL" id="WNY22852.1"/>
    </source>
</evidence>
<feature type="binding site" evidence="2">
    <location>
        <position position="78"/>
    </location>
    <ligand>
        <name>substrate</name>
    </ligand>
</feature>
<accession>A0AA96ZTN4</accession>
<comment type="function">
    <text evidence="2">Catalyzes the sequential condensation of isopentenyl diphosphate (IPP) with geranylgeranyl diphosphate (GGPP) to yield (2Z,6Z,10Z,14Z,18Z,22Z,26Z,30E,34E,38E)-undecaprenyl diphosphate (tritrans,heptacis-UPP). It is probably the precursor of glycosyl carrier lipids.</text>
</comment>
<name>A0AA96ZTN4_9EURY</name>
<feature type="binding site" evidence="2">
    <location>
        <position position="44"/>
    </location>
    <ligand>
        <name>substrate</name>
    </ligand>
</feature>
<comment type="caution">
    <text evidence="2">Lacks conserved residue(s) required for the propagation of feature annotation.</text>
</comment>
<dbReference type="RefSeq" id="WP_316557819.1">
    <property type="nucleotide sequence ID" value="NZ_CP131059.1"/>
</dbReference>
<dbReference type="Gene3D" id="3.40.1180.10">
    <property type="entry name" value="Decaprenyl diphosphate synthase-like"/>
    <property type="match status" value="1"/>
</dbReference>
<protein>
    <recommendedName>
        <fullName evidence="2">Tritrans,polycis-undecaprenyl-diphosphate synthase (geranylgeranyl-diphosphate specific)</fullName>
        <ecNumber evidence="2">2.5.1.89</ecNumber>
    </recommendedName>
    <alternativeName>
        <fullName evidence="2">Undecaprenyl diphosphate synthase</fullName>
        <shortName evidence="2">UDS</shortName>
    </alternativeName>
    <alternativeName>
        <fullName evidence="2">Undecaprenyl pyrophosphate synthase</fullName>
        <shortName evidence="2">UPP synthase</shortName>
    </alternativeName>
</protein>
<dbReference type="PANTHER" id="PTHR10291">
    <property type="entry name" value="DEHYDRODOLICHYL DIPHOSPHATE SYNTHASE FAMILY MEMBER"/>
    <property type="match status" value="1"/>
</dbReference>
<dbReference type="HAMAP" id="MF_01139">
    <property type="entry name" value="ISPT"/>
    <property type="match status" value="1"/>
</dbReference>
<feature type="binding site" evidence="2">
    <location>
        <position position="27"/>
    </location>
    <ligand>
        <name>Mg(2+)</name>
        <dbReference type="ChEBI" id="CHEBI:18420"/>
    </ligand>
</feature>
<feature type="binding site" evidence="2">
    <location>
        <position position="216"/>
    </location>
    <ligand>
        <name>substrate</name>
    </ligand>
</feature>
<dbReference type="Proteomes" id="UP001302978">
    <property type="component" value="Chromosome"/>
</dbReference>
<evidence type="ECO:0000313" key="4">
    <source>
        <dbReference type="Proteomes" id="UP001302978"/>
    </source>
</evidence>
<reference evidence="3 4" key="1">
    <citation type="submission" date="2023-07" db="EMBL/GenBank/DDBJ databases">
        <title>Closed genoem sequence of Methanomicrococcus sp. Hf6.</title>
        <authorList>
            <person name="Poehlein A."/>
            <person name="Protasov E."/>
            <person name="Platt K."/>
            <person name="Reeh H."/>
            <person name="Daniel R."/>
            <person name="Brune A."/>
        </authorList>
    </citation>
    <scope>NUCLEOTIDE SEQUENCE [LARGE SCALE GENOMIC DNA]</scope>
    <source>
        <strain evidence="3 4">Hf6</strain>
    </source>
</reference>
<dbReference type="NCBIfam" id="TIGR00055">
    <property type="entry name" value="uppS"/>
    <property type="match status" value="1"/>
</dbReference>
<dbReference type="PANTHER" id="PTHR10291:SF43">
    <property type="entry name" value="DEHYDRODOLICHYL DIPHOSPHATE SYNTHASE COMPLEX SUBUNIT DHDDS"/>
    <property type="match status" value="1"/>
</dbReference>
<comment type="subunit">
    <text evidence="2">Homodimer.</text>
</comment>
<keyword evidence="1 2" id="KW-0808">Transferase</keyword>
<comment type="similarity">
    <text evidence="2">Belongs to the UPP synthase family.</text>
</comment>
<keyword evidence="4" id="KW-1185">Reference proteome</keyword>
<dbReference type="KEGG" id="mehf:MmiHf6_01370"/>
<feature type="active site" evidence="2">
    <location>
        <position position="27"/>
    </location>
</feature>
<dbReference type="SUPFAM" id="SSF64005">
    <property type="entry name" value="Undecaprenyl diphosphate synthase"/>
    <property type="match status" value="1"/>
</dbReference>